<dbReference type="RefSeq" id="WP_345217070.1">
    <property type="nucleotide sequence ID" value="NZ_BAABGN010000012.1"/>
</dbReference>
<evidence type="ECO:0000313" key="2">
    <source>
        <dbReference type="Proteomes" id="UP001500622"/>
    </source>
</evidence>
<organism evidence="1 2">
    <name type="scientific">Georgenia halophila</name>
    <dbReference type="NCBI Taxonomy" id="620889"/>
    <lineage>
        <taxon>Bacteria</taxon>
        <taxon>Bacillati</taxon>
        <taxon>Actinomycetota</taxon>
        <taxon>Actinomycetes</taxon>
        <taxon>Micrococcales</taxon>
        <taxon>Bogoriellaceae</taxon>
        <taxon>Georgenia</taxon>
    </lineage>
</organism>
<reference evidence="2" key="1">
    <citation type="journal article" date="2019" name="Int. J. Syst. Evol. Microbiol.">
        <title>The Global Catalogue of Microorganisms (GCM) 10K type strain sequencing project: providing services to taxonomists for standard genome sequencing and annotation.</title>
        <authorList>
            <consortium name="The Broad Institute Genomics Platform"/>
            <consortium name="The Broad Institute Genome Sequencing Center for Infectious Disease"/>
            <person name="Wu L."/>
            <person name="Ma J."/>
        </authorList>
    </citation>
    <scope>NUCLEOTIDE SEQUENCE [LARGE SCALE GENOMIC DNA]</scope>
    <source>
        <strain evidence="2">JCM 17810</strain>
    </source>
</reference>
<sequence>MSARIWADDEARAIASTVVASLPLSLEWAHKDADVLVLGGSGGWTRRAATAMGSSSTQAAVIVSPSPTPPYEVRKLRMAAGGTPVLIDNDYMSDPAVQTLWSWRPDGPGLLECTVAAPLNTDPYAGLLDAALFLGTAFGALPLVSSAIVERDRIAVAGGLCLAGVRGVASLRVILTDSLEPSLCVSWVSATNHLRATLYPSETARPALVHLSDDDGETLLPTLYESGHRASVRRLLKALDAGGATDDLDDLLDALTFVDEVRAQASVKAATL</sequence>
<proteinExistence type="predicted"/>
<accession>A0ABP8LHN2</accession>
<dbReference type="Proteomes" id="UP001500622">
    <property type="component" value="Unassembled WGS sequence"/>
</dbReference>
<keyword evidence="2" id="KW-1185">Reference proteome</keyword>
<evidence type="ECO:0000313" key="1">
    <source>
        <dbReference type="EMBL" id="GAA4428600.1"/>
    </source>
</evidence>
<comment type="caution">
    <text evidence="1">The sequence shown here is derived from an EMBL/GenBank/DDBJ whole genome shotgun (WGS) entry which is preliminary data.</text>
</comment>
<name>A0ABP8LHN2_9MICO</name>
<dbReference type="EMBL" id="BAABGN010000012">
    <property type="protein sequence ID" value="GAA4428600.1"/>
    <property type="molecule type" value="Genomic_DNA"/>
</dbReference>
<protein>
    <submittedName>
        <fullName evidence="1">Uncharacterized protein</fullName>
    </submittedName>
</protein>
<gene>
    <name evidence="1" type="ORF">GCM10023169_29890</name>
</gene>